<sequence>MKKIPLNKTDIKILSMALNYDDRVQNHYSKEMFNCHYLSDYVSKLRMKLSNYFNEDGFSIIETETHYITKSDGTKATIGIYRISKKYYSKIRELVNTNKPKNKIFSL</sequence>
<dbReference type="AlphaFoldDB" id="A8EWK0"/>
<evidence type="ECO:0000313" key="1">
    <source>
        <dbReference type="EMBL" id="ABV68323.1"/>
    </source>
</evidence>
<dbReference type="KEGG" id="abu:Abu_2109"/>
<keyword evidence="2" id="KW-1185">Reference proteome</keyword>
<dbReference type="STRING" id="367737.Abu_2109"/>
<dbReference type="HOGENOM" id="CLU_2204588_0_0_7"/>
<accession>A8EWK0</accession>
<dbReference type="GeneID" id="24304300"/>
<dbReference type="Proteomes" id="UP000001136">
    <property type="component" value="Chromosome"/>
</dbReference>
<evidence type="ECO:0000313" key="2">
    <source>
        <dbReference type="Proteomes" id="UP000001136"/>
    </source>
</evidence>
<reference evidence="1 2" key="1">
    <citation type="journal article" date="2007" name="PLoS ONE">
        <title>The complete genome sequence and analysis of the Epsilonproteobacterium Arcobacter butzleri.</title>
        <authorList>
            <person name="Miller W.G."/>
            <person name="Parker C.T."/>
            <person name="Rubenfield M."/>
            <person name="Mendz G.L."/>
            <person name="Woesten M.M.S.M."/>
            <person name="Ussery D.W."/>
            <person name="Stolz J.F."/>
            <person name="Binnewies T.T."/>
            <person name="Hallin P.F."/>
            <person name="Wang G."/>
            <person name="Malek J.A."/>
            <person name="Rogosin A."/>
            <person name="Stanker L.H."/>
            <person name="Mandrell R.E."/>
        </authorList>
    </citation>
    <scope>NUCLEOTIDE SEQUENCE [LARGE SCALE GENOMIC DNA]</scope>
    <source>
        <strain evidence="1 2">RM4018</strain>
    </source>
</reference>
<organism evidence="1 2">
    <name type="scientific">Aliarcobacter butzleri (strain RM4018)</name>
    <name type="common">Arcobacter butzleri</name>
    <dbReference type="NCBI Taxonomy" id="367737"/>
    <lineage>
        <taxon>Bacteria</taxon>
        <taxon>Pseudomonadati</taxon>
        <taxon>Campylobacterota</taxon>
        <taxon>Epsilonproteobacteria</taxon>
        <taxon>Campylobacterales</taxon>
        <taxon>Arcobacteraceae</taxon>
        <taxon>Aliarcobacter</taxon>
    </lineage>
</organism>
<dbReference type="EMBL" id="CP000361">
    <property type="protein sequence ID" value="ABV68323.1"/>
    <property type="molecule type" value="Genomic_DNA"/>
</dbReference>
<dbReference type="RefSeq" id="WP_012147978.1">
    <property type="nucleotide sequence ID" value="NC_009850.1"/>
</dbReference>
<name>A8EWK0_ALIB4</name>
<protein>
    <submittedName>
        <fullName evidence="1">Uncharacterized protein</fullName>
    </submittedName>
</protein>
<gene>
    <name evidence="1" type="ordered locus">Abu_2109</name>
</gene>
<proteinExistence type="predicted"/>